<dbReference type="GeneID" id="111103084"/>
<proteinExistence type="inferred from homology"/>
<comment type="similarity">
    <text evidence="1">Belongs to the apolipoprotein L family.</text>
</comment>
<dbReference type="PANTHER" id="PTHR14096:SF28">
    <property type="entry name" value="APOLIPOPROTEIN L, 1-RELATED"/>
    <property type="match status" value="1"/>
</dbReference>
<dbReference type="AlphaFoldDB" id="A0A8B8AKU0"/>
<dbReference type="GO" id="GO:0008289">
    <property type="term" value="F:lipid binding"/>
    <property type="evidence" value="ECO:0007669"/>
    <property type="project" value="InterPro"/>
</dbReference>
<dbReference type="InterPro" id="IPR008405">
    <property type="entry name" value="ApoL"/>
</dbReference>
<evidence type="ECO:0000313" key="4">
    <source>
        <dbReference type="RefSeq" id="XP_022291800.1"/>
    </source>
</evidence>
<protein>
    <submittedName>
        <fullName evidence="4">Uncharacterized protein LOC111103084</fullName>
    </submittedName>
</protein>
<keyword evidence="2" id="KW-0812">Transmembrane</keyword>
<name>A0A8B8AKU0_CRAVI</name>
<sequence length="1076" mass="123397">MENLREIFRKNGHTLTTHTLTEKSFYCCLYLAKHNLPQSVRSKNANQIRQDIFELEKKNAMYFHLFQPMCISCDGNHSAVDCLQRDFERMMKEKKSITPRECFAAAEYLQRCIYVLRYQHFDECDLTRLKGYIFAPIDKTCLDAEPIFILMFYSQNGVVEFGNIRRNDTVQADLTMCPGHPVNKKHTHCFGFRFANDFHKLFDKQVSYGRTSNVQDLFHRLSLEFYDTELNHERILNIVCNFETEEDNLDLFCKYADNAVTDETSLSDKRKILKSHVEKIRKREKAPGECELYALASVYNVDLILEQTGRGEWQSYMSVVSNFLCCFDSPIILMKCRGNEWNYDAKVTTQNTCSCCQDIPVIKGCIGEITTDIHATVLKSPCCPTENRRQNHKHLKHLEGIRKSWPEISHYHQETAAYDIKVVIKLLDDEKRILDQIDGGNGSLAKALAKELYGNEADYKTSDLQNAMGEEDMEINATLQRLSDWLTVPIFVFCAKENVSTNSYHWVKYEPADICLSPTKRNCRFYITLFYNCIEMSFDRITPKTGCNCQSLPPLSLLRNINNSKREFPELSGDRHHPLITYLSEEPDKDIFEKEIREFPDCSTFSPIIIAEQREDMTERTLDCVKSPKHSLLRCLSKEIFGTERHFDILIKELSNEFRQNIPHYLAFIDDDTMKAVTATIGKLREKKKDYENLGRFIQQRIEDDLPCGDLLLWLACTFFQTPIYILRIIDTNTTTESFWTVYEKVRIKRRDRSKRTRFVSKCVRTTAYYISLLDTGFLEYHRIVPKNDSCNCGLGTPDVPNLQFDSTHFETQIDCIILRQIRKIDRQLKYVCLLIDEWLFCNQMLQRKCDAMILEIEGRRKDVNIATITGSSAGIVGAALTGVGLALAPFTAGISTLLSVGGAVLAVSGGTVATGAKITESVLNSNTIDTLKRNQNCYQERLETLNCSICQLREEIIKLGELTSEIQTKQNLDASDASKIQSIPGVVRTIKGLLMIPLTVLKVSARGMLILSAIIGPLTAIVDATLLAFSAHNMAKGNKTDVTENLRRISASLYGSRRQMHYWAYGNQRPFTYMK</sequence>
<dbReference type="OrthoDB" id="6143103at2759"/>
<keyword evidence="2" id="KW-1133">Transmembrane helix</keyword>
<dbReference type="KEGG" id="cvn:111103084"/>
<dbReference type="Proteomes" id="UP000694844">
    <property type="component" value="Chromosome 7"/>
</dbReference>
<reference evidence="4" key="1">
    <citation type="submission" date="2025-08" db="UniProtKB">
        <authorList>
            <consortium name="RefSeq"/>
        </authorList>
    </citation>
    <scope>IDENTIFICATION</scope>
    <source>
        <tissue evidence="4">Whole sample</tissue>
    </source>
</reference>
<gene>
    <name evidence="4" type="primary">LOC111103084</name>
</gene>
<organism evidence="3 4">
    <name type="scientific">Crassostrea virginica</name>
    <name type="common">Eastern oyster</name>
    <dbReference type="NCBI Taxonomy" id="6565"/>
    <lineage>
        <taxon>Eukaryota</taxon>
        <taxon>Metazoa</taxon>
        <taxon>Spiralia</taxon>
        <taxon>Lophotrochozoa</taxon>
        <taxon>Mollusca</taxon>
        <taxon>Bivalvia</taxon>
        <taxon>Autobranchia</taxon>
        <taxon>Pteriomorphia</taxon>
        <taxon>Ostreida</taxon>
        <taxon>Ostreoidea</taxon>
        <taxon>Ostreidae</taxon>
        <taxon>Crassostrea</taxon>
    </lineage>
</organism>
<dbReference type="GO" id="GO:0016020">
    <property type="term" value="C:membrane"/>
    <property type="evidence" value="ECO:0007669"/>
    <property type="project" value="TreeGrafter"/>
</dbReference>
<dbReference type="PANTHER" id="PTHR14096">
    <property type="entry name" value="APOLIPOPROTEIN L"/>
    <property type="match status" value="1"/>
</dbReference>
<evidence type="ECO:0000256" key="2">
    <source>
        <dbReference type="SAM" id="Phobius"/>
    </source>
</evidence>
<dbReference type="GO" id="GO:0006869">
    <property type="term" value="P:lipid transport"/>
    <property type="evidence" value="ECO:0007669"/>
    <property type="project" value="InterPro"/>
</dbReference>
<keyword evidence="3" id="KW-1185">Reference proteome</keyword>
<evidence type="ECO:0000256" key="1">
    <source>
        <dbReference type="ARBA" id="ARBA00010090"/>
    </source>
</evidence>
<feature type="transmembrane region" description="Helical" evidence="2">
    <location>
        <begin position="1009"/>
        <end position="1030"/>
    </location>
</feature>
<accession>A0A8B8AKU0</accession>
<dbReference type="Pfam" id="PF05461">
    <property type="entry name" value="ApoL"/>
    <property type="match status" value="1"/>
</dbReference>
<dbReference type="GO" id="GO:0042157">
    <property type="term" value="P:lipoprotein metabolic process"/>
    <property type="evidence" value="ECO:0007669"/>
    <property type="project" value="InterPro"/>
</dbReference>
<dbReference type="GO" id="GO:0005576">
    <property type="term" value="C:extracellular region"/>
    <property type="evidence" value="ECO:0007669"/>
    <property type="project" value="InterPro"/>
</dbReference>
<keyword evidence="2" id="KW-0472">Membrane</keyword>
<evidence type="ECO:0000313" key="3">
    <source>
        <dbReference type="Proteomes" id="UP000694844"/>
    </source>
</evidence>
<dbReference type="RefSeq" id="XP_022291800.1">
    <property type="nucleotide sequence ID" value="XM_022436092.1"/>
</dbReference>